<keyword evidence="6 11" id="KW-0798">TonB box</keyword>
<dbReference type="AlphaFoldDB" id="A0A8J7UUQ6"/>
<evidence type="ECO:0000256" key="6">
    <source>
        <dbReference type="ARBA" id="ARBA00023077"/>
    </source>
</evidence>
<evidence type="ECO:0000256" key="5">
    <source>
        <dbReference type="ARBA" id="ARBA00022729"/>
    </source>
</evidence>
<dbReference type="GO" id="GO:0015344">
    <property type="term" value="F:siderophore uptake transmembrane transporter activity"/>
    <property type="evidence" value="ECO:0007669"/>
    <property type="project" value="TreeGrafter"/>
</dbReference>
<dbReference type="GO" id="GO:0009279">
    <property type="term" value="C:cell outer membrane"/>
    <property type="evidence" value="ECO:0007669"/>
    <property type="project" value="UniProtKB-SubCell"/>
</dbReference>
<gene>
    <name evidence="15" type="ORF">NATSA_03705</name>
</gene>
<dbReference type="InterPro" id="IPR012910">
    <property type="entry name" value="Plug_dom"/>
</dbReference>
<feature type="domain" description="TonB-dependent receptor plug" evidence="14">
    <location>
        <begin position="62"/>
        <end position="172"/>
    </location>
</feature>
<evidence type="ECO:0000259" key="13">
    <source>
        <dbReference type="Pfam" id="PF00593"/>
    </source>
</evidence>
<reference evidence="15" key="1">
    <citation type="submission" date="2021-02" db="EMBL/GenBank/DDBJ databases">
        <title>Natronogracilivirga saccharolytica gen. nov. sp. nov. a new anaerobic, haloalkiliphilic carbohydrate-fermenting bacterium from soda lake and proposing of Cyclonatronumiaceae fam. nov. in the phylum Balneolaeota.</title>
        <authorList>
            <person name="Zhilina T.N."/>
            <person name="Sorokin D.Y."/>
            <person name="Zavarzina D.G."/>
            <person name="Toshchakov S.V."/>
            <person name="Kublanov I.V."/>
        </authorList>
    </citation>
    <scope>NUCLEOTIDE SEQUENCE</scope>
    <source>
        <strain evidence="15">Z-1702</strain>
    </source>
</reference>
<evidence type="ECO:0000313" key="15">
    <source>
        <dbReference type="EMBL" id="MBP3191762.1"/>
    </source>
</evidence>
<name>A0A8J7UUQ6_9BACT</name>
<dbReference type="Gene3D" id="2.40.170.20">
    <property type="entry name" value="TonB-dependent receptor, beta-barrel domain"/>
    <property type="match status" value="1"/>
</dbReference>
<dbReference type="Pfam" id="PF07715">
    <property type="entry name" value="Plug"/>
    <property type="match status" value="1"/>
</dbReference>
<evidence type="ECO:0000256" key="11">
    <source>
        <dbReference type="RuleBase" id="RU003357"/>
    </source>
</evidence>
<evidence type="ECO:0000259" key="14">
    <source>
        <dbReference type="Pfam" id="PF07715"/>
    </source>
</evidence>
<evidence type="ECO:0000256" key="12">
    <source>
        <dbReference type="SAM" id="SignalP"/>
    </source>
</evidence>
<dbReference type="PANTHER" id="PTHR30069">
    <property type="entry name" value="TONB-DEPENDENT OUTER MEMBRANE RECEPTOR"/>
    <property type="match status" value="1"/>
</dbReference>
<dbReference type="SUPFAM" id="SSF56935">
    <property type="entry name" value="Porins"/>
    <property type="match status" value="1"/>
</dbReference>
<evidence type="ECO:0000256" key="4">
    <source>
        <dbReference type="ARBA" id="ARBA00022692"/>
    </source>
</evidence>
<dbReference type="PANTHER" id="PTHR30069:SF29">
    <property type="entry name" value="HEMOGLOBIN AND HEMOGLOBIN-HAPTOGLOBIN-BINDING PROTEIN 1-RELATED"/>
    <property type="match status" value="1"/>
</dbReference>
<organism evidence="15 16">
    <name type="scientific">Natronogracilivirga saccharolytica</name>
    <dbReference type="NCBI Taxonomy" id="2812953"/>
    <lineage>
        <taxon>Bacteria</taxon>
        <taxon>Pseudomonadati</taxon>
        <taxon>Balneolota</taxon>
        <taxon>Balneolia</taxon>
        <taxon>Balneolales</taxon>
        <taxon>Cyclonatronaceae</taxon>
        <taxon>Natronogracilivirga</taxon>
    </lineage>
</organism>
<dbReference type="InterPro" id="IPR037066">
    <property type="entry name" value="Plug_dom_sf"/>
</dbReference>
<keyword evidence="8 15" id="KW-0675">Receptor</keyword>
<dbReference type="InterPro" id="IPR000531">
    <property type="entry name" value="Beta-barrel_TonB"/>
</dbReference>
<evidence type="ECO:0000256" key="3">
    <source>
        <dbReference type="ARBA" id="ARBA00022452"/>
    </source>
</evidence>
<evidence type="ECO:0000256" key="1">
    <source>
        <dbReference type="ARBA" id="ARBA00004571"/>
    </source>
</evidence>
<evidence type="ECO:0000256" key="9">
    <source>
        <dbReference type="ARBA" id="ARBA00023237"/>
    </source>
</evidence>
<proteinExistence type="inferred from homology"/>
<evidence type="ECO:0000256" key="10">
    <source>
        <dbReference type="PROSITE-ProRule" id="PRU01360"/>
    </source>
</evidence>
<dbReference type="RefSeq" id="WP_210510509.1">
    <property type="nucleotide sequence ID" value="NZ_JAFIDN010000002.1"/>
</dbReference>
<evidence type="ECO:0000256" key="8">
    <source>
        <dbReference type="ARBA" id="ARBA00023170"/>
    </source>
</evidence>
<comment type="subcellular location">
    <subcellularLocation>
        <location evidence="1 10">Cell outer membrane</location>
        <topology evidence="1 10">Multi-pass membrane protein</topology>
    </subcellularLocation>
</comment>
<keyword evidence="3 10" id="KW-1134">Transmembrane beta strand</keyword>
<keyword evidence="16" id="KW-1185">Reference proteome</keyword>
<evidence type="ECO:0000313" key="16">
    <source>
        <dbReference type="Proteomes" id="UP000673975"/>
    </source>
</evidence>
<protein>
    <submittedName>
        <fullName evidence="15">TonB-dependent receptor</fullName>
    </submittedName>
</protein>
<accession>A0A8J7UUQ6</accession>
<dbReference type="Gene3D" id="2.170.130.10">
    <property type="entry name" value="TonB-dependent receptor, plug domain"/>
    <property type="match status" value="1"/>
</dbReference>
<dbReference type="Pfam" id="PF00593">
    <property type="entry name" value="TonB_dep_Rec_b-barrel"/>
    <property type="match status" value="1"/>
</dbReference>
<keyword evidence="9 10" id="KW-0998">Cell outer membrane</keyword>
<evidence type="ECO:0000256" key="2">
    <source>
        <dbReference type="ARBA" id="ARBA00022448"/>
    </source>
</evidence>
<feature type="domain" description="TonB-dependent receptor-like beta-barrel" evidence="13">
    <location>
        <begin position="258"/>
        <end position="679"/>
    </location>
</feature>
<keyword evidence="7 10" id="KW-0472">Membrane</keyword>
<dbReference type="InterPro" id="IPR039426">
    <property type="entry name" value="TonB-dep_rcpt-like"/>
</dbReference>
<comment type="similarity">
    <text evidence="10 11">Belongs to the TonB-dependent receptor family.</text>
</comment>
<keyword evidence="2 10" id="KW-0813">Transport</keyword>
<evidence type="ECO:0000256" key="7">
    <source>
        <dbReference type="ARBA" id="ARBA00023136"/>
    </source>
</evidence>
<keyword evidence="5 12" id="KW-0732">Signal</keyword>
<feature type="chain" id="PRO_5035224120" evidence="12">
    <location>
        <begin position="23"/>
        <end position="710"/>
    </location>
</feature>
<comment type="caution">
    <text evidence="15">The sequence shown here is derived from an EMBL/GenBank/DDBJ whole genome shotgun (WGS) entry which is preliminary data.</text>
</comment>
<dbReference type="GO" id="GO:0044718">
    <property type="term" value="P:siderophore transmembrane transport"/>
    <property type="evidence" value="ECO:0007669"/>
    <property type="project" value="TreeGrafter"/>
</dbReference>
<feature type="signal peptide" evidence="12">
    <location>
        <begin position="1"/>
        <end position="22"/>
    </location>
</feature>
<dbReference type="PROSITE" id="PS52016">
    <property type="entry name" value="TONB_DEPENDENT_REC_3"/>
    <property type="match status" value="1"/>
</dbReference>
<dbReference type="InterPro" id="IPR036942">
    <property type="entry name" value="Beta-barrel_TonB_sf"/>
</dbReference>
<keyword evidence="4 10" id="KW-0812">Transmembrane</keyword>
<dbReference type="Proteomes" id="UP000673975">
    <property type="component" value="Unassembled WGS sequence"/>
</dbReference>
<dbReference type="CDD" id="cd01347">
    <property type="entry name" value="ligand_gated_channel"/>
    <property type="match status" value="1"/>
</dbReference>
<sequence>MIRTILKSSVPAIIPVMLSAFAFSGSLSASPGNATAETDRIDTLFHKFLDIEITATKTARPARSVPARVDVLSSRDWDLTPARGLDDKLRTVSGVNVNSSMGMFTMRPRVSIRGISADEQSRTLVLLDGMPVNTSDSGGVNWNSISTRTIEQVEVFKGPGSSLYGSNAMSGVINIVTRTPEEPLAASAAVSYGTFNTSKSSLTLSGRPSDSFDFRISGFFNYSDGYNTTPDSLRSEPGYEYSVPRFLREGGVQGRATYRAGSLLELDAGLDIYRDKRGEGTEIQAPDGMHRNFDMTRMRLQARGERADLGYRLNVFFQREDYFRISERMRGDNYERFDVDSDRDDMGLTLDLFHQTGTIPSLTGNANHELTAGFDVRRGSIDGGDFYQTSPDQVVNRGTMRFLAGYVQDEISMRDETMHLQLGLRYDHVSFYDGYFWADGDEVSDFAGWNGELDEHTWSTFSPRIAIRFSPQPNASSYLSYGRGFRASVLDDLTRTGWSRVGPKIANPRLGPETVDTWETGGEWRPHWRWQLAPSLFYSYGRDFLYYVATGDRLWENGPMIHQRQNVSAVQVAGAEFDVNWIAGERLHLSANYGYNHTRILSFPEREDLEGNRLTYSPEHQIKGRLQWRGAPAKFGLSALYKSRQYTSDDNTASLDSYVTFDLMVARDIGYGVSASLEVLDIADNRRMETTEDMSPGRMLNLTLSYDWPQ</sequence>
<dbReference type="EMBL" id="JAFIDN010000002">
    <property type="protein sequence ID" value="MBP3191762.1"/>
    <property type="molecule type" value="Genomic_DNA"/>
</dbReference>